<dbReference type="InterPro" id="IPR032466">
    <property type="entry name" value="Metal_Hydrolase"/>
</dbReference>
<feature type="active site" description="Proton donor" evidence="9">
    <location>
        <position position="202"/>
    </location>
</feature>
<evidence type="ECO:0000256" key="7">
    <source>
        <dbReference type="ARBA" id="ARBA00047989"/>
    </source>
</evidence>
<feature type="binding site" evidence="9">
    <location>
        <position position="172"/>
    </location>
    <ligand>
        <name>substrate</name>
    </ligand>
</feature>
<dbReference type="GO" id="GO:0016787">
    <property type="term" value="F:hydrolase activity"/>
    <property type="evidence" value="ECO:0007669"/>
    <property type="project" value="UniProtKB-KW"/>
</dbReference>
<dbReference type="InterPro" id="IPR001365">
    <property type="entry name" value="A_deaminase_dom"/>
</dbReference>
<feature type="domain" description="Adenosine deaminase" evidence="10">
    <location>
        <begin position="10"/>
        <end position="332"/>
    </location>
</feature>
<evidence type="ECO:0000256" key="9">
    <source>
        <dbReference type="HAMAP-Rule" id="MF_00540"/>
    </source>
</evidence>
<dbReference type="EMBL" id="JAEDXU010000004">
    <property type="protein sequence ID" value="MBP1046623.1"/>
    <property type="molecule type" value="Genomic_DNA"/>
</dbReference>
<comment type="catalytic activity">
    <reaction evidence="7">
        <text>adenosine + H2O + H(+) = inosine + NH4(+)</text>
        <dbReference type="Rhea" id="RHEA:24408"/>
        <dbReference type="ChEBI" id="CHEBI:15377"/>
        <dbReference type="ChEBI" id="CHEBI:15378"/>
        <dbReference type="ChEBI" id="CHEBI:16335"/>
        <dbReference type="ChEBI" id="CHEBI:17596"/>
        <dbReference type="ChEBI" id="CHEBI:28938"/>
        <dbReference type="EC" id="3.5.4.4"/>
    </reaction>
    <physiologicalReaction direction="left-to-right" evidence="7">
        <dbReference type="Rhea" id="RHEA:24409"/>
    </physiologicalReaction>
</comment>
<dbReference type="InterPro" id="IPR006330">
    <property type="entry name" value="Ado/ade_deaminase"/>
</dbReference>
<dbReference type="HAMAP" id="MF_00540">
    <property type="entry name" value="A_deaminase"/>
    <property type="match status" value="1"/>
</dbReference>
<keyword evidence="12" id="KW-1185">Reference proteome</keyword>
<dbReference type="SUPFAM" id="SSF51556">
    <property type="entry name" value="Metallo-dependent hydrolases"/>
    <property type="match status" value="1"/>
</dbReference>
<comment type="function">
    <text evidence="9">Catalyzes the hydrolytic deamination of adenosine and 2-deoxyadenosine.</text>
</comment>
<keyword evidence="5 9" id="KW-0546">Nucleotide metabolism</keyword>
<keyword evidence="3 9" id="KW-0378">Hydrolase</keyword>
<comment type="similarity">
    <text evidence="9">Belongs to the metallo-dependent hydrolases superfamily. Adenosine and AMP deaminases family. Adenosine deaminase subfamily.</text>
</comment>
<feature type="binding site" evidence="9">
    <location>
        <position position="19"/>
    </location>
    <ligand>
        <name>substrate</name>
    </ligand>
</feature>
<keyword evidence="2 9" id="KW-0479">Metal-binding</keyword>
<keyword evidence="4 9" id="KW-0862">Zinc</keyword>
<dbReference type="Pfam" id="PF00962">
    <property type="entry name" value="A_deaminase"/>
    <property type="match status" value="1"/>
</dbReference>
<gene>
    <name evidence="9" type="primary">add</name>
    <name evidence="11" type="ORF">I6N96_10015</name>
</gene>
<dbReference type="CDD" id="cd01320">
    <property type="entry name" value="ADA"/>
    <property type="match status" value="1"/>
</dbReference>
<dbReference type="RefSeq" id="WP_209557413.1">
    <property type="nucleotide sequence ID" value="NZ_JAEDXU010000004.1"/>
</dbReference>
<evidence type="ECO:0000256" key="3">
    <source>
        <dbReference type="ARBA" id="ARBA00022801"/>
    </source>
</evidence>
<dbReference type="Proteomes" id="UP000673375">
    <property type="component" value="Unassembled WGS sequence"/>
</dbReference>
<comment type="caution">
    <text evidence="11">The sequence shown here is derived from an EMBL/GenBank/DDBJ whole genome shotgun (WGS) entry which is preliminary data.</text>
</comment>
<reference evidence="11 12" key="1">
    <citation type="submission" date="2020-12" db="EMBL/GenBank/DDBJ databases">
        <title>Vagococcus allomyrinae sp. nov. and Enterococcus lavae sp. nov., isolated from the larvae of Allomyrina dichotoma.</title>
        <authorList>
            <person name="Lee S.D."/>
        </authorList>
    </citation>
    <scope>NUCLEOTIDE SEQUENCE [LARGE SCALE GENOMIC DNA]</scope>
    <source>
        <strain evidence="11 12">BWM-S5</strain>
    </source>
</reference>
<name>A0ABS4CJ20_9ENTE</name>
<evidence type="ECO:0000313" key="11">
    <source>
        <dbReference type="EMBL" id="MBP1046623.1"/>
    </source>
</evidence>
<evidence type="ECO:0000313" key="12">
    <source>
        <dbReference type="Proteomes" id="UP000673375"/>
    </source>
</evidence>
<comment type="cofactor">
    <cofactor evidence="9">
        <name>Zn(2+)</name>
        <dbReference type="ChEBI" id="CHEBI:29105"/>
    </cofactor>
    <text evidence="9">Binds 1 zinc ion per subunit.</text>
</comment>
<feature type="binding site" evidence="9">
    <location>
        <position position="17"/>
    </location>
    <ligand>
        <name>substrate</name>
    </ligand>
</feature>
<dbReference type="NCBIfam" id="TIGR01430">
    <property type="entry name" value="aden_deam"/>
    <property type="match status" value="1"/>
</dbReference>
<feature type="binding site" evidence="9">
    <location>
        <position position="15"/>
    </location>
    <ligand>
        <name>Zn(2+)</name>
        <dbReference type="ChEBI" id="CHEBI:29105"/>
        <note>catalytic</note>
    </ligand>
</feature>
<sequence length="345" mass="38907">MKKEIVSKLPKIELHCHLDGSVSCETLLKISKKYTIGLPEDTEQLRKLVNAPEDCQNLKDYLTCFDVILSCLQTEEALEMAALDVLAQAAQDGISYIELRFAPTQHQEQGLSLVQVVTAVLRGLNAGEARYGIKSNALLCGMRHDQQERLEEVVRLAKDYQGKGIVAFDLAGDEAAYPPENFKETLELANQLTIPLTLHAGECGCGKNVADSIKLGAKRIGHGIALKDTPEYFDLLREKDILLEICPTSNFQTKTVNSLEDYPFRQFLKEQIKVCVNTDNRTVSNTNLVEEYMKLSEWFQLTYEEMEQLNHNAVDGAFISDQEKSILHQQLTKEYKKFRTENVSS</sequence>
<evidence type="ECO:0000256" key="8">
    <source>
        <dbReference type="ARBA" id="ARBA00049213"/>
    </source>
</evidence>
<protein>
    <recommendedName>
        <fullName evidence="1 9">Adenosine deaminase</fullName>
        <ecNumber evidence="1 9">3.5.4.4</ecNumber>
    </recommendedName>
    <alternativeName>
        <fullName evidence="6 9">Adenosine aminohydrolase</fullName>
    </alternativeName>
</protein>
<dbReference type="Gene3D" id="3.20.20.140">
    <property type="entry name" value="Metal-dependent hydrolases"/>
    <property type="match status" value="1"/>
</dbReference>
<evidence type="ECO:0000256" key="2">
    <source>
        <dbReference type="ARBA" id="ARBA00022723"/>
    </source>
</evidence>
<feature type="site" description="Important for catalytic activity" evidence="9">
    <location>
        <position position="222"/>
    </location>
</feature>
<feature type="binding site" evidence="9">
    <location>
        <position position="199"/>
    </location>
    <ligand>
        <name>Zn(2+)</name>
        <dbReference type="ChEBI" id="CHEBI:29105"/>
        <note>catalytic</note>
    </ligand>
</feature>
<comment type="catalytic activity">
    <reaction evidence="8">
        <text>2'-deoxyadenosine + H2O + H(+) = 2'-deoxyinosine + NH4(+)</text>
        <dbReference type="Rhea" id="RHEA:28190"/>
        <dbReference type="ChEBI" id="CHEBI:15377"/>
        <dbReference type="ChEBI" id="CHEBI:15378"/>
        <dbReference type="ChEBI" id="CHEBI:17256"/>
        <dbReference type="ChEBI" id="CHEBI:28938"/>
        <dbReference type="ChEBI" id="CHEBI:28997"/>
        <dbReference type="EC" id="3.5.4.4"/>
    </reaction>
    <physiologicalReaction direction="left-to-right" evidence="8">
        <dbReference type="Rhea" id="RHEA:28191"/>
    </physiologicalReaction>
</comment>
<dbReference type="EC" id="3.5.4.4" evidence="1 9"/>
<evidence type="ECO:0000256" key="6">
    <source>
        <dbReference type="ARBA" id="ARBA00031852"/>
    </source>
</evidence>
<accession>A0ABS4CJ20</accession>
<dbReference type="PANTHER" id="PTHR11409:SF43">
    <property type="entry name" value="ADENOSINE DEAMINASE"/>
    <property type="match status" value="1"/>
</dbReference>
<comment type="caution">
    <text evidence="9">Lacks conserved residue(s) required for the propagation of feature annotation.</text>
</comment>
<evidence type="ECO:0000256" key="1">
    <source>
        <dbReference type="ARBA" id="ARBA00012784"/>
    </source>
</evidence>
<dbReference type="InterPro" id="IPR028893">
    <property type="entry name" value="A_deaminase"/>
</dbReference>
<organism evidence="11 12">
    <name type="scientific">Enterococcus larvae</name>
    <dbReference type="NCBI Taxonomy" id="2794352"/>
    <lineage>
        <taxon>Bacteria</taxon>
        <taxon>Bacillati</taxon>
        <taxon>Bacillota</taxon>
        <taxon>Bacilli</taxon>
        <taxon>Lactobacillales</taxon>
        <taxon>Enterococcaceae</taxon>
        <taxon>Enterococcus</taxon>
    </lineage>
</organism>
<feature type="binding site" evidence="9">
    <location>
        <position position="279"/>
    </location>
    <ligand>
        <name>Zn(2+)</name>
        <dbReference type="ChEBI" id="CHEBI:29105"/>
        <note>catalytic</note>
    </ligand>
</feature>
<proteinExistence type="inferred from homology"/>
<evidence type="ECO:0000256" key="5">
    <source>
        <dbReference type="ARBA" id="ARBA00023080"/>
    </source>
</evidence>
<dbReference type="PANTHER" id="PTHR11409">
    <property type="entry name" value="ADENOSINE DEAMINASE"/>
    <property type="match status" value="1"/>
</dbReference>
<evidence type="ECO:0000256" key="4">
    <source>
        <dbReference type="ARBA" id="ARBA00022833"/>
    </source>
</evidence>
<feature type="binding site" evidence="9">
    <location>
        <position position="17"/>
    </location>
    <ligand>
        <name>Zn(2+)</name>
        <dbReference type="ChEBI" id="CHEBI:29105"/>
        <note>catalytic</note>
    </ligand>
</feature>
<evidence type="ECO:0000259" key="10">
    <source>
        <dbReference type="Pfam" id="PF00962"/>
    </source>
</evidence>